<dbReference type="InterPro" id="IPR002698">
    <property type="entry name" value="FTHF_cligase"/>
</dbReference>
<protein>
    <submittedName>
        <fullName evidence="1">5-formyltetrahydrofolate cyclo-ligase</fullName>
    </submittedName>
</protein>
<accession>A0ABU2H1D2</accession>
<dbReference type="Gene3D" id="3.40.50.10420">
    <property type="entry name" value="NagB/RpiA/CoA transferase-like"/>
    <property type="match status" value="1"/>
</dbReference>
<dbReference type="Proteomes" id="UP001250214">
    <property type="component" value="Unassembled WGS sequence"/>
</dbReference>
<dbReference type="InterPro" id="IPR037171">
    <property type="entry name" value="NagB/RpiA_transferase-like"/>
</dbReference>
<organism evidence="1 2">
    <name type="scientific">Lipingzhangella rawalii</name>
    <dbReference type="NCBI Taxonomy" id="2055835"/>
    <lineage>
        <taxon>Bacteria</taxon>
        <taxon>Bacillati</taxon>
        <taxon>Actinomycetota</taxon>
        <taxon>Actinomycetes</taxon>
        <taxon>Streptosporangiales</taxon>
        <taxon>Nocardiopsidaceae</taxon>
        <taxon>Lipingzhangella</taxon>
    </lineage>
</organism>
<name>A0ABU2H1D2_9ACTN</name>
<dbReference type="SUPFAM" id="SSF100950">
    <property type="entry name" value="NagB/RpiA/CoA transferase-like"/>
    <property type="match status" value="1"/>
</dbReference>
<dbReference type="EMBL" id="JAVLVT010000001">
    <property type="protein sequence ID" value="MDS1269108.1"/>
    <property type="molecule type" value="Genomic_DNA"/>
</dbReference>
<dbReference type="PANTHER" id="PTHR13017:SF0">
    <property type="entry name" value="METHENYLTETRAHYDROFOLATE SYNTHASE DOMAIN-CONTAINING PROTEIN"/>
    <property type="match status" value="1"/>
</dbReference>
<dbReference type="InterPro" id="IPR024185">
    <property type="entry name" value="FTHF_cligase-like_sf"/>
</dbReference>
<keyword evidence="2" id="KW-1185">Reference proteome</keyword>
<evidence type="ECO:0000313" key="1">
    <source>
        <dbReference type="EMBL" id="MDS1269108.1"/>
    </source>
</evidence>
<dbReference type="PANTHER" id="PTHR13017">
    <property type="entry name" value="5-FORMYLTETRAHYDROFOLATE CYCLO-LIGASE-RELATED"/>
    <property type="match status" value="1"/>
</dbReference>
<reference evidence="2" key="1">
    <citation type="submission" date="2023-07" db="EMBL/GenBank/DDBJ databases">
        <title>Novel species in the genus Lipingzhangella isolated from Sambhar Salt Lake.</title>
        <authorList>
            <person name="Jiya N."/>
            <person name="Kajale S."/>
            <person name="Sharma A."/>
        </authorList>
    </citation>
    <scope>NUCLEOTIDE SEQUENCE [LARGE SCALE GENOMIC DNA]</scope>
    <source>
        <strain evidence="2">LS1_29</strain>
    </source>
</reference>
<proteinExistence type="predicted"/>
<dbReference type="Pfam" id="PF01812">
    <property type="entry name" value="5-FTHF_cyc-lig"/>
    <property type="match status" value="1"/>
</dbReference>
<sequence>MAGHTEMEPDQVAADKQDIREDVWARLRAAGAARFPGTRGRIPNFPGAERAAEHLADQPEWVESAVVKSNPDSPQWPARTRAVAADKRLYMAVPRLADQAPFLLLERHRLDVAPRGATSITGSARHARPIALSEMSRVELILCGSVAVDHAGRRLGKGGGFSDMEFGLLTEAGLVDDQTTIATTVHPVQVLDTELPETEHDFRVDLIVTPDKVIRPCSPRRPAGILWHHLEADRIAAIPALQQLHSAGDVGSY</sequence>
<evidence type="ECO:0000313" key="2">
    <source>
        <dbReference type="Proteomes" id="UP001250214"/>
    </source>
</evidence>
<comment type="caution">
    <text evidence="1">The sequence shown here is derived from an EMBL/GenBank/DDBJ whole genome shotgun (WGS) entry which is preliminary data.</text>
</comment>
<gene>
    <name evidence="1" type="ORF">RIF23_02225</name>
</gene>